<keyword evidence="3" id="KW-1185">Reference proteome</keyword>
<accession>A0A6S6ZWL3</accession>
<reference evidence="2 3" key="1">
    <citation type="submission" date="2020-04" db="EMBL/GenBank/DDBJ databases">
        <authorList>
            <person name="De Canck E."/>
        </authorList>
    </citation>
    <scope>NUCLEOTIDE SEQUENCE [LARGE SCALE GENOMIC DNA]</scope>
    <source>
        <strain evidence="2 3">LMG 26690</strain>
    </source>
</reference>
<evidence type="ECO:0000256" key="1">
    <source>
        <dbReference type="ARBA" id="ARBA00023239"/>
    </source>
</evidence>
<organism evidence="2 3">
    <name type="scientific">Achromobacter animicus</name>
    <dbReference type="NCBI Taxonomy" id="1389935"/>
    <lineage>
        <taxon>Bacteria</taxon>
        <taxon>Pseudomonadati</taxon>
        <taxon>Pseudomonadota</taxon>
        <taxon>Betaproteobacteria</taxon>
        <taxon>Burkholderiales</taxon>
        <taxon>Alcaligenaceae</taxon>
        <taxon>Achromobacter</taxon>
    </lineage>
</organism>
<dbReference type="InterPro" id="IPR002220">
    <property type="entry name" value="DapA-like"/>
</dbReference>
<protein>
    <recommendedName>
        <fullName evidence="4">5-dehydro-4-deoxyglucarate dehydratase</fullName>
    </recommendedName>
</protein>
<dbReference type="Pfam" id="PF00701">
    <property type="entry name" value="DHDPS"/>
    <property type="match status" value="1"/>
</dbReference>
<dbReference type="AlphaFoldDB" id="A0A6S6ZWL3"/>
<dbReference type="Proteomes" id="UP000494214">
    <property type="component" value="Unassembled WGS sequence"/>
</dbReference>
<dbReference type="GO" id="GO:0016829">
    <property type="term" value="F:lyase activity"/>
    <property type="evidence" value="ECO:0007669"/>
    <property type="project" value="UniProtKB-KW"/>
</dbReference>
<dbReference type="SMART" id="SM01130">
    <property type="entry name" value="DHDPS"/>
    <property type="match status" value="1"/>
</dbReference>
<evidence type="ECO:0000313" key="3">
    <source>
        <dbReference type="Proteomes" id="UP000494214"/>
    </source>
</evidence>
<dbReference type="InterPro" id="IPR013785">
    <property type="entry name" value="Aldolase_TIM"/>
</dbReference>
<gene>
    <name evidence="2" type="ORF">LMG26690_02628</name>
</gene>
<name>A0A6S6ZWL3_9BURK</name>
<dbReference type="EMBL" id="CADIJM010000004">
    <property type="protein sequence ID" value="CAB3700932.1"/>
    <property type="molecule type" value="Genomic_DNA"/>
</dbReference>
<dbReference type="Gene3D" id="3.20.20.70">
    <property type="entry name" value="Aldolase class I"/>
    <property type="match status" value="1"/>
</dbReference>
<sequence>MKTTPVTAQDLQRSVIAVPPLARNADLSLNEAANKTLLGHLEAGGVRNVMYGGNANFYNVGVSEYARIVDMLASLAGPDTWILPSVGPDYGKMMDQAAILRSRAFPTAMLLPMSFPYTDAGLADGVRRFTDALGKPAVVYIKSADYLAPETAARLIEEGRLVAFKYAVVRDNPSEDAYLSALLQAVDSRWVVSGIGERPAIVHYREFGLKSFTSGSVCVAPRGSMRLLHLLQEGRFDEAEAVREQYMGLEDCRDGISPIRVLHDAVTLSGVADMGPMLPLLTGISSTERERVAPVARALAAWDRETATA</sequence>
<dbReference type="RefSeq" id="WP_175123492.1">
    <property type="nucleotide sequence ID" value="NZ_CADIJM010000004.1"/>
</dbReference>
<evidence type="ECO:0000313" key="2">
    <source>
        <dbReference type="EMBL" id="CAB3700932.1"/>
    </source>
</evidence>
<dbReference type="SUPFAM" id="SSF51569">
    <property type="entry name" value="Aldolase"/>
    <property type="match status" value="1"/>
</dbReference>
<evidence type="ECO:0008006" key="4">
    <source>
        <dbReference type="Google" id="ProtNLM"/>
    </source>
</evidence>
<proteinExistence type="predicted"/>
<dbReference type="CDD" id="cd00408">
    <property type="entry name" value="DHDPS-like"/>
    <property type="match status" value="1"/>
</dbReference>
<keyword evidence="1" id="KW-0456">Lyase</keyword>